<name>A0A223S5X7_9ACTN</name>
<dbReference type="Proteomes" id="UP000215005">
    <property type="component" value="Chromosome"/>
</dbReference>
<keyword evidence="1" id="KW-1133">Transmembrane helix</keyword>
<dbReference type="KEGG" id="ngv:CDO52_12735"/>
<proteinExistence type="predicted"/>
<evidence type="ECO:0000313" key="2">
    <source>
        <dbReference type="EMBL" id="ASU83537.1"/>
    </source>
</evidence>
<keyword evidence="1" id="KW-0472">Membrane</keyword>
<protein>
    <submittedName>
        <fullName evidence="2">Uncharacterized protein</fullName>
    </submittedName>
</protein>
<dbReference type="AlphaFoldDB" id="A0A223S5X7"/>
<keyword evidence="1" id="KW-0812">Transmembrane</keyword>
<organism evidence="2 3">
    <name type="scientific">Nocardiopsis gilva YIM 90087</name>
    <dbReference type="NCBI Taxonomy" id="1235441"/>
    <lineage>
        <taxon>Bacteria</taxon>
        <taxon>Bacillati</taxon>
        <taxon>Actinomycetota</taxon>
        <taxon>Actinomycetes</taxon>
        <taxon>Streptosporangiales</taxon>
        <taxon>Nocardiopsidaceae</taxon>
        <taxon>Nocardiopsis</taxon>
    </lineage>
</organism>
<keyword evidence="3" id="KW-1185">Reference proteome</keyword>
<evidence type="ECO:0000256" key="1">
    <source>
        <dbReference type="SAM" id="Phobius"/>
    </source>
</evidence>
<evidence type="ECO:0000313" key="3">
    <source>
        <dbReference type="Proteomes" id="UP000215005"/>
    </source>
</evidence>
<dbReference type="EMBL" id="CP022753">
    <property type="protein sequence ID" value="ASU83537.1"/>
    <property type="molecule type" value="Genomic_DNA"/>
</dbReference>
<gene>
    <name evidence="2" type="ORF">CDO52_12735</name>
</gene>
<feature type="transmembrane region" description="Helical" evidence="1">
    <location>
        <begin position="12"/>
        <end position="34"/>
    </location>
</feature>
<reference evidence="2 3" key="1">
    <citation type="submission" date="2017-08" db="EMBL/GenBank/DDBJ databases">
        <title>The complete genome sequence of Nocardiopsis gilva YIM 90087.</title>
        <authorList>
            <person name="Yin M."/>
            <person name="Tang S."/>
        </authorList>
    </citation>
    <scope>NUCLEOTIDE SEQUENCE [LARGE SCALE GENOMIC DNA]</scope>
    <source>
        <strain evidence="2 3">YIM 90087</strain>
    </source>
</reference>
<accession>A0A223S5X7</accession>
<sequence length="76" mass="8494">MSAVNDAELYVFLVFFVALLVVGVLALVAVGWIARGWADAPMWRRQEREVATRDEIIAAAEQAGYIHADPRGRHTR</sequence>